<gene>
    <name evidence="1" type="ORF">EC1118_1O4_0914g</name>
</gene>
<name>C8ZHN5_YEAS8</name>
<accession>C8ZHN5</accession>
<protein>
    <submittedName>
        <fullName evidence="1">EC1118_1O4_0914p</fullName>
    </submittedName>
</protein>
<reference evidence="1 2" key="1">
    <citation type="journal article" date="2009" name="Proc. Natl. Acad. Sci. U.S.A.">
        <title>Eukaryote-to-eukaryote gene transfer events revealed by the genome sequence of the wine yeast Saccharomyces cerevisiae EC1118.</title>
        <authorList>
            <person name="Novo M."/>
            <person name="Bigey F."/>
            <person name="Beyne E."/>
            <person name="Galeote V."/>
            <person name="Gavory F."/>
            <person name="Mallet S."/>
            <person name="Cambot B."/>
            <person name="Legras J.L."/>
            <person name="Wincker P."/>
            <person name="Casaregola S."/>
            <person name="Dequin S."/>
        </authorList>
    </citation>
    <scope>NUCLEOTIDE SEQUENCE [LARGE SCALE GENOMIC DNA]</scope>
    <source>
        <strain evidence="2">Lalvin EC1118 / Prise de mousse</strain>
    </source>
</reference>
<sequence length="46" mass="5633">MRSHFDTEYLGDLARKFKCTISWNYDIRFIVQYKVQRVILITHLNV</sequence>
<dbReference type="AlphaFoldDB" id="C8ZHN5"/>
<evidence type="ECO:0000313" key="1">
    <source>
        <dbReference type="EMBL" id="CAY86210.1"/>
    </source>
</evidence>
<organism evidence="1 2">
    <name type="scientific">Saccharomyces cerevisiae (strain Lalvin EC1118 / Prise de mousse)</name>
    <name type="common">Baker's yeast</name>
    <dbReference type="NCBI Taxonomy" id="643680"/>
    <lineage>
        <taxon>Eukaryota</taxon>
        <taxon>Fungi</taxon>
        <taxon>Dikarya</taxon>
        <taxon>Ascomycota</taxon>
        <taxon>Saccharomycotina</taxon>
        <taxon>Saccharomycetes</taxon>
        <taxon>Saccharomycetales</taxon>
        <taxon>Saccharomycetaceae</taxon>
        <taxon>Saccharomyces</taxon>
    </lineage>
</organism>
<dbReference type="HOGENOM" id="CLU_3191651_0_0_1"/>
<evidence type="ECO:0000313" key="2">
    <source>
        <dbReference type="Proteomes" id="UP000000286"/>
    </source>
</evidence>
<dbReference type="Proteomes" id="UP000000286">
    <property type="component" value="Chromosome XV"/>
</dbReference>
<dbReference type="EMBL" id="FN394216">
    <property type="protein sequence ID" value="CAY86210.1"/>
    <property type="molecule type" value="Genomic_DNA"/>
</dbReference>
<proteinExistence type="predicted"/>